<comment type="caution">
    <text evidence="4">The sequence shown here is derived from an EMBL/GenBank/DDBJ whole genome shotgun (WGS) entry which is preliminary data.</text>
</comment>
<protein>
    <recommendedName>
        <fullName evidence="5">Enolase-phosphatase E1</fullName>
    </recommendedName>
</protein>
<dbReference type="HAMAP" id="MF_01681">
    <property type="entry name" value="Salvage_MtnC"/>
    <property type="match status" value="1"/>
</dbReference>
<evidence type="ECO:0000256" key="3">
    <source>
        <dbReference type="ARBA" id="ARBA00023167"/>
    </source>
</evidence>
<keyword evidence="2" id="KW-0378">Hydrolase</keyword>
<dbReference type="PANTHER" id="PTHR20371:SF1">
    <property type="entry name" value="ENOLASE-PHOSPHATASE E1"/>
    <property type="match status" value="1"/>
</dbReference>
<dbReference type="GO" id="GO:0000287">
    <property type="term" value="F:magnesium ion binding"/>
    <property type="evidence" value="ECO:0007669"/>
    <property type="project" value="InterPro"/>
</dbReference>
<dbReference type="InterPro" id="IPR023943">
    <property type="entry name" value="Enolase-ppase_E1"/>
</dbReference>
<organism evidence="4">
    <name type="scientific">marine sediment metagenome</name>
    <dbReference type="NCBI Taxonomy" id="412755"/>
    <lineage>
        <taxon>unclassified sequences</taxon>
        <taxon>metagenomes</taxon>
        <taxon>ecological metagenomes</taxon>
    </lineage>
</organism>
<proteinExistence type="inferred from homology"/>
<dbReference type="AlphaFoldDB" id="A0A0F9KZM8"/>
<evidence type="ECO:0000313" key="4">
    <source>
        <dbReference type="EMBL" id="KKM21015.1"/>
    </source>
</evidence>
<name>A0A0F9KZM8_9ZZZZ</name>
<dbReference type="SFLD" id="SFLDS00003">
    <property type="entry name" value="Haloacid_Dehalogenase"/>
    <property type="match status" value="1"/>
</dbReference>
<evidence type="ECO:0008006" key="5">
    <source>
        <dbReference type="Google" id="ProtNLM"/>
    </source>
</evidence>
<keyword evidence="1" id="KW-0028">Amino-acid biosynthesis</keyword>
<dbReference type="Pfam" id="PF00702">
    <property type="entry name" value="Hydrolase"/>
    <property type="match status" value="1"/>
</dbReference>
<accession>A0A0F9KZM8</accession>
<dbReference type="InterPro" id="IPR023214">
    <property type="entry name" value="HAD_sf"/>
</dbReference>
<evidence type="ECO:0000256" key="2">
    <source>
        <dbReference type="ARBA" id="ARBA00022801"/>
    </source>
</evidence>
<dbReference type="SFLD" id="SFLDG01133">
    <property type="entry name" value="C1.5.4:_Enolase-phosphatase_Li"/>
    <property type="match status" value="1"/>
</dbReference>
<dbReference type="NCBIfam" id="TIGR01691">
    <property type="entry name" value="enolase-ppase"/>
    <property type="match status" value="1"/>
</dbReference>
<dbReference type="Gene3D" id="3.40.50.1000">
    <property type="entry name" value="HAD superfamily/HAD-like"/>
    <property type="match status" value="1"/>
</dbReference>
<dbReference type="SFLD" id="SFLDG01129">
    <property type="entry name" value="C1.5:_HAD__Beta-PGM__Phosphata"/>
    <property type="match status" value="1"/>
</dbReference>
<gene>
    <name evidence="4" type="ORF">LCGC14_1639700</name>
</gene>
<dbReference type="PANTHER" id="PTHR20371">
    <property type="entry name" value="ENOLASE-PHOSPHATASE E1"/>
    <property type="match status" value="1"/>
</dbReference>
<evidence type="ECO:0000256" key="1">
    <source>
        <dbReference type="ARBA" id="ARBA00022605"/>
    </source>
</evidence>
<dbReference type="SFLD" id="SFLDF00044">
    <property type="entry name" value="enolase-phosphatase"/>
    <property type="match status" value="1"/>
</dbReference>
<keyword evidence="3" id="KW-0486">Methionine biosynthesis</keyword>
<dbReference type="Gene3D" id="1.10.720.60">
    <property type="match status" value="1"/>
</dbReference>
<dbReference type="EMBL" id="LAZR01013647">
    <property type="protein sequence ID" value="KKM21015.1"/>
    <property type="molecule type" value="Genomic_DNA"/>
</dbReference>
<sequence>MIKAILTDIEGTITRISFVKEVLFPYAAKQLPTFVRANANKPDVAEQISAVKALTEKPNADIEEVISTLLTWIDEDKKITPLKQLQGLIWQTGYEHGDFKGHLYPDAFDFLQAQYNNDITLYVYSSGSVKAQQLLFKYSDYGDIRSLFTDFFDTKVGAKQEQAAYNTIVKLLPFKAAEILFLSDVAGELDAAQAAGLKTLHLIRDGQASTKAHPYINDFSQFTLEQLV</sequence>
<dbReference type="CDD" id="cd01629">
    <property type="entry name" value="HAD_EP"/>
    <property type="match status" value="1"/>
</dbReference>
<dbReference type="SUPFAM" id="SSF56784">
    <property type="entry name" value="HAD-like"/>
    <property type="match status" value="1"/>
</dbReference>
<dbReference type="GO" id="GO:0019509">
    <property type="term" value="P:L-methionine salvage from methylthioadenosine"/>
    <property type="evidence" value="ECO:0007669"/>
    <property type="project" value="InterPro"/>
</dbReference>
<reference evidence="4" key="1">
    <citation type="journal article" date="2015" name="Nature">
        <title>Complex archaea that bridge the gap between prokaryotes and eukaryotes.</title>
        <authorList>
            <person name="Spang A."/>
            <person name="Saw J.H."/>
            <person name="Jorgensen S.L."/>
            <person name="Zaremba-Niedzwiedzka K."/>
            <person name="Martijn J."/>
            <person name="Lind A.E."/>
            <person name="van Eijk R."/>
            <person name="Schleper C."/>
            <person name="Guy L."/>
            <person name="Ettema T.J."/>
        </authorList>
    </citation>
    <scope>NUCLEOTIDE SEQUENCE</scope>
</reference>
<dbReference type="GO" id="GO:0043874">
    <property type="term" value="F:acireductone synthase activity"/>
    <property type="evidence" value="ECO:0007669"/>
    <property type="project" value="InterPro"/>
</dbReference>
<dbReference type="InterPro" id="IPR036412">
    <property type="entry name" value="HAD-like_sf"/>
</dbReference>